<comment type="similarity">
    <text evidence="1">Belongs to the 'phage' integrase family.</text>
</comment>
<proteinExistence type="inferred from homology"/>
<gene>
    <name evidence="8" type="ORF">BLL52_4129</name>
</gene>
<dbReference type="GO" id="GO:0015074">
    <property type="term" value="P:DNA integration"/>
    <property type="evidence" value="ECO:0007669"/>
    <property type="project" value="UniProtKB-KW"/>
</dbReference>
<evidence type="ECO:0000256" key="2">
    <source>
        <dbReference type="ARBA" id="ARBA00022908"/>
    </source>
</evidence>
<accession>A0A1Q8Y9B6</accession>
<dbReference type="GO" id="GO:0006310">
    <property type="term" value="P:DNA recombination"/>
    <property type="evidence" value="ECO:0007669"/>
    <property type="project" value="UniProtKB-KW"/>
</dbReference>
<dbReference type="InterPro" id="IPR002104">
    <property type="entry name" value="Integrase_catalytic"/>
</dbReference>
<dbReference type="Pfam" id="PF00589">
    <property type="entry name" value="Phage_integrase"/>
    <property type="match status" value="2"/>
</dbReference>
<evidence type="ECO:0000313" key="9">
    <source>
        <dbReference type="Proteomes" id="UP000185911"/>
    </source>
</evidence>
<dbReference type="InterPro" id="IPR050090">
    <property type="entry name" value="Tyrosine_recombinase_XerCD"/>
</dbReference>
<keyword evidence="4" id="KW-0233">DNA recombination</keyword>
<evidence type="ECO:0000259" key="6">
    <source>
        <dbReference type="PROSITE" id="PS51898"/>
    </source>
</evidence>
<organism evidence="8 9">
    <name type="scientific">Rhodoferax antarcticus ANT.BR</name>
    <dbReference type="NCBI Taxonomy" id="1111071"/>
    <lineage>
        <taxon>Bacteria</taxon>
        <taxon>Pseudomonadati</taxon>
        <taxon>Pseudomonadota</taxon>
        <taxon>Betaproteobacteria</taxon>
        <taxon>Burkholderiales</taxon>
        <taxon>Comamonadaceae</taxon>
        <taxon>Rhodoferax</taxon>
    </lineage>
</organism>
<sequence>MAKTATVTFGPTLDVFSRRFPEDMYTEQELIELYQDEYGSVPTTESSQASVTIKMKRDALEWLILRLSTSPSSDQPIGMWIDQKIVKKLPIGILTLGDLITWINMTGIRWYEKVPGLGHNRAKRILIFFLQNEALFTKGLSNQIRFRLEEKYKLDEQAITDAEVKTPTRQEKGLIDIASSQNSGQAQVFGIVPIESLAWPPALLGHDGTFRNHNPNTYGAENDRMAIHEWFKTLGEMSPATQDSYRRSIERLILWAVVERGCSLSSLTTNDFVAFRKFLRDPPAHWCSKFPAMKFSDDWRPLRGPMGDASIQATMSAVSTMFIALMRCGYISANAAGDSGSPKRTVTKMDVMRSFSEDDLAVIKRTFLAISAEGNADMESGQDQTIEHKKRMEAYRLKRRISATRLRAIILLFQTTGMRRSEVANLTWGQLSQLRLDNKISDMWAATFIGKGNKQRIVPLQAGTMQALQDHYDDRMALVAQGVLPYQNMKKEDVPVLSILDYRLTERKAGSSDNPTDAPRDGNVNGALSSARIYMILKLFFKEVQKNVESSGHVDFLKASTHWLRHTFAHQALKGSNRDVAAVQQILGHADIGTTGLYTKADMTSRVAAISSVAGFDV</sequence>
<dbReference type="InterPro" id="IPR010998">
    <property type="entry name" value="Integrase_recombinase_N"/>
</dbReference>
<dbReference type="PANTHER" id="PTHR30349">
    <property type="entry name" value="PHAGE INTEGRASE-RELATED"/>
    <property type="match status" value="1"/>
</dbReference>
<evidence type="ECO:0000256" key="4">
    <source>
        <dbReference type="ARBA" id="ARBA00023172"/>
    </source>
</evidence>
<feature type="domain" description="Tyr recombinase" evidence="6">
    <location>
        <begin position="387"/>
        <end position="612"/>
    </location>
</feature>
<dbReference type="SUPFAM" id="SSF56349">
    <property type="entry name" value="DNA breaking-rejoining enzymes"/>
    <property type="match status" value="1"/>
</dbReference>
<dbReference type="InterPro" id="IPR022169">
    <property type="entry name" value="DUF3701"/>
</dbReference>
<dbReference type="PANTHER" id="PTHR30349:SF41">
    <property type="entry name" value="INTEGRASE_RECOMBINASE PROTEIN MJ0367-RELATED"/>
    <property type="match status" value="1"/>
</dbReference>
<protein>
    <submittedName>
        <fullName evidence="8">Phage integrase family protein</fullName>
    </submittedName>
</protein>
<dbReference type="InterPro" id="IPR044068">
    <property type="entry name" value="CB"/>
</dbReference>
<dbReference type="InterPro" id="IPR013762">
    <property type="entry name" value="Integrase-like_cat_sf"/>
</dbReference>
<feature type="domain" description="Core-binding (CB)" evidence="7">
    <location>
        <begin position="225"/>
        <end position="326"/>
    </location>
</feature>
<dbReference type="GO" id="GO:0003677">
    <property type="term" value="F:DNA binding"/>
    <property type="evidence" value="ECO:0007669"/>
    <property type="project" value="UniProtKB-UniRule"/>
</dbReference>
<dbReference type="AlphaFoldDB" id="A0A1Q8Y9B6"/>
<dbReference type="EMBL" id="MSYM01000020">
    <property type="protein sequence ID" value="OLP04642.1"/>
    <property type="molecule type" value="Genomic_DNA"/>
</dbReference>
<dbReference type="PROSITE" id="PS51898">
    <property type="entry name" value="TYR_RECOMBINASE"/>
    <property type="match status" value="1"/>
</dbReference>
<reference evidence="8 9" key="1">
    <citation type="submission" date="2017-01" db="EMBL/GenBank/DDBJ databases">
        <title>Genome sequence of Rhodoferax antarcticus ANT.BR, a psychrophilic purple nonsulfur bacterium from an Antarctic microbial mat.</title>
        <authorList>
            <person name="Baker J."/>
            <person name="Riester C."/>
            <person name="Skinner B."/>
            <person name="Newell A."/>
            <person name="Swingley W."/>
            <person name="Madigan M."/>
            <person name="Jung D."/>
            <person name="Asao M."/>
            <person name="Chen M."/>
            <person name="Loughlin P."/>
            <person name="Pan H."/>
            <person name="Lin S."/>
            <person name="Li N."/>
            <person name="Shaw J."/>
            <person name="Prado M."/>
            <person name="Sherman C."/>
            <person name="Li X."/>
            <person name="Tang J."/>
            <person name="Blankenship R."/>
            <person name="Zhao T."/>
            <person name="Touchman J."/>
            <person name="Sattley M."/>
        </authorList>
    </citation>
    <scope>NUCLEOTIDE SEQUENCE [LARGE SCALE GENOMIC DNA]</scope>
    <source>
        <strain evidence="8 9">ANT.BR</strain>
    </source>
</reference>
<evidence type="ECO:0000256" key="5">
    <source>
        <dbReference type="PROSITE-ProRule" id="PRU01248"/>
    </source>
</evidence>
<dbReference type="Gene3D" id="1.10.443.10">
    <property type="entry name" value="Intergrase catalytic core"/>
    <property type="match status" value="1"/>
</dbReference>
<keyword evidence="2" id="KW-0229">DNA integration</keyword>
<dbReference type="InterPro" id="IPR011010">
    <property type="entry name" value="DNA_brk_join_enz"/>
</dbReference>
<comment type="caution">
    <text evidence="8">The sequence shown here is derived from an EMBL/GenBank/DDBJ whole genome shotgun (WGS) entry which is preliminary data.</text>
</comment>
<name>A0A1Q8Y9B6_9BURK</name>
<keyword evidence="9" id="KW-1185">Reference proteome</keyword>
<evidence type="ECO:0000256" key="3">
    <source>
        <dbReference type="ARBA" id="ARBA00023125"/>
    </source>
</evidence>
<dbReference type="Pfam" id="PF12482">
    <property type="entry name" value="DUF3701"/>
    <property type="match status" value="1"/>
</dbReference>
<keyword evidence="3 5" id="KW-0238">DNA-binding</keyword>
<dbReference type="Proteomes" id="UP000185911">
    <property type="component" value="Unassembled WGS sequence"/>
</dbReference>
<evidence type="ECO:0000259" key="7">
    <source>
        <dbReference type="PROSITE" id="PS51900"/>
    </source>
</evidence>
<dbReference type="PROSITE" id="PS51900">
    <property type="entry name" value="CB"/>
    <property type="match status" value="1"/>
</dbReference>
<dbReference type="Gene3D" id="1.10.150.130">
    <property type="match status" value="1"/>
</dbReference>
<evidence type="ECO:0000256" key="1">
    <source>
        <dbReference type="ARBA" id="ARBA00008857"/>
    </source>
</evidence>
<evidence type="ECO:0000313" key="8">
    <source>
        <dbReference type="EMBL" id="OLP04642.1"/>
    </source>
</evidence>